<feature type="domain" description="DUF4180" evidence="1">
    <location>
        <begin position="11"/>
        <end position="118"/>
    </location>
</feature>
<dbReference type="AlphaFoldDB" id="A0A1R4FF39"/>
<reference evidence="2 3" key="1">
    <citation type="submission" date="2017-02" db="EMBL/GenBank/DDBJ databases">
        <authorList>
            <person name="Peterson S.W."/>
        </authorList>
    </citation>
    <scope>NUCLEOTIDE SEQUENCE [LARGE SCALE GENOMIC DNA]</scope>
    <source>
        <strain evidence="2 3">3F5N</strain>
    </source>
</reference>
<sequence length="125" mass="13657">MIRVETWNDLVVVVCGPDGAQLAQTADINDFLSLAFEANADWLAVPVSRLGEDFLRLRSRLAGETTQKFVNYRVGLAIIGDISTEAAGSVALADYVRECNRGRSVWFLPDLNALKTKLETGRNGA</sequence>
<evidence type="ECO:0000259" key="1">
    <source>
        <dbReference type="Pfam" id="PF13788"/>
    </source>
</evidence>
<dbReference type="RefSeq" id="WP_087139520.1">
    <property type="nucleotide sequence ID" value="NZ_FUIE01000021.1"/>
</dbReference>
<evidence type="ECO:0000313" key="3">
    <source>
        <dbReference type="Proteomes" id="UP000195766"/>
    </source>
</evidence>
<dbReference type="Proteomes" id="UP000195766">
    <property type="component" value="Unassembled WGS sequence"/>
</dbReference>
<protein>
    <recommendedName>
        <fullName evidence="1">DUF4180 domain-containing protein</fullName>
    </recommendedName>
</protein>
<evidence type="ECO:0000313" key="2">
    <source>
        <dbReference type="EMBL" id="SJM54382.1"/>
    </source>
</evidence>
<gene>
    <name evidence="2" type="ORF">FM111_04315</name>
</gene>
<dbReference type="InterPro" id="IPR025438">
    <property type="entry name" value="DUF4180"/>
</dbReference>
<dbReference type="OrthoDB" id="8595425at2"/>
<dbReference type="EMBL" id="FUIE01000021">
    <property type="protein sequence ID" value="SJM54382.1"/>
    <property type="molecule type" value="Genomic_DNA"/>
</dbReference>
<proteinExistence type="predicted"/>
<accession>A0A1R4FF39</accession>
<dbReference type="Pfam" id="PF13788">
    <property type="entry name" value="DUF4180"/>
    <property type="match status" value="1"/>
</dbReference>
<organism evidence="2 3">
    <name type="scientific">Brevundimonas diminuta 3F5N</name>
    <dbReference type="NCBI Taxonomy" id="1255603"/>
    <lineage>
        <taxon>Bacteria</taxon>
        <taxon>Pseudomonadati</taxon>
        <taxon>Pseudomonadota</taxon>
        <taxon>Alphaproteobacteria</taxon>
        <taxon>Caulobacterales</taxon>
        <taxon>Caulobacteraceae</taxon>
        <taxon>Brevundimonas</taxon>
    </lineage>
</organism>
<name>A0A1R4FF39_BREDI</name>